<keyword evidence="1" id="KW-1133">Transmembrane helix</keyword>
<organism evidence="2">
    <name type="scientific">Aplanochytrium stocchinoi</name>
    <dbReference type="NCBI Taxonomy" id="215587"/>
    <lineage>
        <taxon>Eukaryota</taxon>
        <taxon>Sar</taxon>
        <taxon>Stramenopiles</taxon>
        <taxon>Bigyra</taxon>
        <taxon>Labyrinthulomycetes</taxon>
        <taxon>Thraustochytrida</taxon>
        <taxon>Thraustochytriidae</taxon>
        <taxon>Aplanochytrium</taxon>
    </lineage>
</organism>
<evidence type="ECO:0000313" key="2">
    <source>
        <dbReference type="EMBL" id="CAE0434413.1"/>
    </source>
</evidence>
<evidence type="ECO:0000256" key="1">
    <source>
        <dbReference type="SAM" id="Phobius"/>
    </source>
</evidence>
<dbReference type="AlphaFoldDB" id="A0A7S3LMB0"/>
<sequence length="128" mass="14308">MDGILNDLSDFFERIVLVPARERIKPIRRSFEDVLQSVGVNIGAEYIELLLVGFFIGAAILTYKLFYGHITIASILWFPFQLLGKVAFLPFKVLGSLIFKDSIKVAAPLVHHFSESCCNVTVVISECS</sequence>
<gene>
    <name evidence="2" type="ORF">ASTO00021_LOCUS4711</name>
</gene>
<feature type="transmembrane region" description="Helical" evidence="1">
    <location>
        <begin position="46"/>
        <end position="66"/>
    </location>
</feature>
<dbReference type="EMBL" id="HBIN01006441">
    <property type="protein sequence ID" value="CAE0434413.1"/>
    <property type="molecule type" value="Transcribed_RNA"/>
</dbReference>
<feature type="transmembrane region" description="Helical" evidence="1">
    <location>
        <begin position="72"/>
        <end position="94"/>
    </location>
</feature>
<keyword evidence="1" id="KW-0472">Membrane</keyword>
<keyword evidence="1" id="KW-0812">Transmembrane</keyword>
<reference evidence="2" key="1">
    <citation type="submission" date="2021-01" db="EMBL/GenBank/DDBJ databases">
        <authorList>
            <person name="Corre E."/>
            <person name="Pelletier E."/>
            <person name="Niang G."/>
            <person name="Scheremetjew M."/>
            <person name="Finn R."/>
            <person name="Kale V."/>
            <person name="Holt S."/>
            <person name="Cochrane G."/>
            <person name="Meng A."/>
            <person name="Brown T."/>
            <person name="Cohen L."/>
        </authorList>
    </citation>
    <scope>NUCLEOTIDE SEQUENCE</scope>
    <source>
        <strain evidence="2">GSBS06</strain>
    </source>
</reference>
<name>A0A7S3LMB0_9STRA</name>
<accession>A0A7S3LMB0</accession>
<proteinExistence type="predicted"/>
<protein>
    <submittedName>
        <fullName evidence="2">Uncharacterized protein</fullName>
    </submittedName>
</protein>